<evidence type="ECO:0000313" key="1">
    <source>
        <dbReference type="EMBL" id="ANY19537.1"/>
    </source>
</evidence>
<dbReference type="KEGG" id="ado:A6F68_01013"/>
<proteinExistence type="predicted"/>
<accession>A0A1B2ABM4</accession>
<dbReference type="STRING" id="692370.A6F68_01013"/>
<organism evidence="1 2">
    <name type="scientific">Tsuneonella dongtanensis</name>
    <dbReference type="NCBI Taxonomy" id="692370"/>
    <lineage>
        <taxon>Bacteria</taxon>
        <taxon>Pseudomonadati</taxon>
        <taxon>Pseudomonadota</taxon>
        <taxon>Alphaproteobacteria</taxon>
        <taxon>Sphingomonadales</taxon>
        <taxon>Erythrobacteraceae</taxon>
        <taxon>Tsuneonella</taxon>
    </lineage>
</organism>
<name>A0A1B2ABM4_9SPHN</name>
<gene>
    <name evidence="1" type="ORF">A6F68_01013</name>
</gene>
<reference evidence="1 2" key="1">
    <citation type="submission" date="2016-07" db="EMBL/GenBank/DDBJ databases">
        <title>Complete genome sequence of Altererythrobacter dongtanensis KCTC 22672, a type strain with esterase isolated from tidal flat.</title>
        <authorList>
            <person name="Cheng H."/>
            <person name="Wu Y.-H."/>
            <person name="Zhou P."/>
            <person name="Huo Y.-Y."/>
            <person name="Wang C.-S."/>
            <person name="Xu X.-W."/>
        </authorList>
    </citation>
    <scope>NUCLEOTIDE SEQUENCE [LARGE SCALE GENOMIC DNA]</scope>
    <source>
        <strain evidence="1 2">KCTC 22672</strain>
    </source>
</reference>
<protein>
    <submittedName>
        <fullName evidence="1">Uncharacterized protein</fullName>
    </submittedName>
</protein>
<evidence type="ECO:0000313" key="2">
    <source>
        <dbReference type="Proteomes" id="UP000092932"/>
    </source>
</evidence>
<dbReference type="AlphaFoldDB" id="A0A1B2ABM4"/>
<keyword evidence="2" id="KW-1185">Reference proteome</keyword>
<sequence length="127" mass="12794">MAGFANGRIQAAFATRGGDRVPQGNTGGLQRIESLLVRKVGDVAADDVADEVPEAVLRMGVIPSGGEGRVARQAAKDQDTCVAGGDGREGGLADAQLASSRTSVSLPVTAAAAAIAGLTRWVRDPGP</sequence>
<dbReference type="Proteomes" id="UP000092932">
    <property type="component" value="Chromosome"/>
</dbReference>
<dbReference type="EMBL" id="CP016591">
    <property type="protein sequence ID" value="ANY19537.1"/>
    <property type="molecule type" value="Genomic_DNA"/>
</dbReference>